<dbReference type="InterPro" id="IPR005814">
    <property type="entry name" value="Aminotrans_3"/>
</dbReference>
<dbReference type="STRING" id="381665.SAMN05216554_3590"/>
<dbReference type="Pfam" id="PF01636">
    <property type="entry name" value="APH"/>
    <property type="match status" value="1"/>
</dbReference>
<evidence type="ECO:0000259" key="4">
    <source>
        <dbReference type="Pfam" id="PF01636"/>
    </source>
</evidence>
<dbReference type="AlphaFoldDB" id="A0A1H3SR87"/>
<keyword evidence="6" id="KW-1185">Reference proteome</keyword>
<feature type="region of interest" description="Disordered" evidence="3">
    <location>
        <begin position="673"/>
        <end position="701"/>
    </location>
</feature>
<dbReference type="SUPFAM" id="SSF53383">
    <property type="entry name" value="PLP-dependent transferases"/>
    <property type="match status" value="1"/>
</dbReference>
<evidence type="ECO:0000313" key="5">
    <source>
        <dbReference type="EMBL" id="SDZ40217.1"/>
    </source>
</evidence>
<dbReference type="GO" id="GO:0030170">
    <property type="term" value="F:pyridoxal phosphate binding"/>
    <property type="evidence" value="ECO:0007669"/>
    <property type="project" value="InterPro"/>
</dbReference>
<evidence type="ECO:0000256" key="2">
    <source>
        <dbReference type="ARBA" id="ARBA00022898"/>
    </source>
</evidence>
<accession>A0A1H3SR87</accession>
<keyword evidence="5" id="KW-0032">Aminotransferase</keyword>
<dbReference type="PANTHER" id="PTHR45688">
    <property type="match status" value="1"/>
</dbReference>
<comment type="similarity">
    <text evidence="1">Belongs to the class-III pyridoxal-phosphate-dependent aminotransferase family.</text>
</comment>
<organism evidence="5 6">
    <name type="scientific">Herbiconiux ginsengi</name>
    <dbReference type="NCBI Taxonomy" id="381665"/>
    <lineage>
        <taxon>Bacteria</taxon>
        <taxon>Bacillati</taxon>
        <taxon>Actinomycetota</taxon>
        <taxon>Actinomycetes</taxon>
        <taxon>Micrococcales</taxon>
        <taxon>Microbacteriaceae</taxon>
        <taxon>Herbiconiux</taxon>
    </lineage>
</organism>
<dbReference type="InterPro" id="IPR011009">
    <property type="entry name" value="Kinase-like_dom_sf"/>
</dbReference>
<evidence type="ECO:0000256" key="3">
    <source>
        <dbReference type="SAM" id="MobiDB-lite"/>
    </source>
</evidence>
<dbReference type="SUPFAM" id="SSF56112">
    <property type="entry name" value="Protein kinase-like (PK-like)"/>
    <property type="match status" value="1"/>
</dbReference>
<protein>
    <submittedName>
        <fullName evidence="5">4-aminobutyrate aminotransferase</fullName>
    </submittedName>
</protein>
<dbReference type="InterPro" id="IPR015422">
    <property type="entry name" value="PyrdxlP-dep_Trfase_small"/>
</dbReference>
<dbReference type="Gene3D" id="3.90.1200.10">
    <property type="match status" value="1"/>
</dbReference>
<dbReference type="EMBL" id="FNPZ01000004">
    <property type="protein sequence ID" value="SDZ40217.1"/>
    <property type="molecule type" value="Genomic_DNA"/>
</dbReference>
<dbReference type="Pfam" id="PF00202">
    <property type="entry name" value="Aminotran_3"/>
    <property type="match status" value="1"/>
</dbReference>
<dbReference type="InterPro" id="IPR049704">
    <property type="entry name" value="Aminotrans_3_PPA_site"/>
</dbReference>
<dbReference type="InterPro" id="IPR002575">
    <property type="entry name" value="Aminoglycoside_PTrfase"/>
</dbReference>
<evidence type="ECO:0000313" key="6">
    <source>
        <dbReference type="Proteomes" id="UP000198891"/>
    </source>
</evidence>
<sequence length="1130" mass="117814">MTASSTENPQPGARSFAEVVTPAPAVDAASASRVAAAVFGVPGMVAALGSQHDANFLLEATDGRRLLLKFAHPSTTVAELTAQSLAAERFGSLAADIAAPRTHRALDGALVSAVPLGDGGSRLLVRMLDFVSGSPLSGSRYLAPSVVAQLGAYAARSVLALAGFEHPGTQRVLEWDLRNAGRLVDDLLPSVTGPALAARLRAAMSSCTDALADLDAELPRQVIHGDITDDNVVARASVPGGRMEPCGIIDFGDVMSTWAVAELAVTCSSVLHHHGASAVSILPAVRAFQALRPLSSAEADALWPLVVARAATLVVSAHHAAATDPGNDYTRANAAHEHRIFDVATSVPLGVMTELVRQAAGFPPASAPSVPAPMHPLLPGLVAAAVRFVDLSSTSDALAAGLFASPDAERLVAAAALRIRPAGPFTDAAAGAGPVAEDFSKSEAAGSSRGGPGIDPVAGVFPESGTAGSSHVDSAVASAAPDSGAAPAGAGTTGRTAAAATRFGERRLTRSFRESCTPHPCAALGVEVTFAEPGQVVRAPWPGTLDRSPAGGAPLRLTTASGLTLELTGIVAPDGSDLPRPGPDIAATQTAGTAVTSALDAATGPQTVTGQAAEVPVRAGDPLGIAVAGTPLGIRLTTGDVALDEVPWFTTAELLPGWLPSVLDPTPLITGFDTAGSSIPQTSLQPRPREPRSTFPLRNGTTPEAAALVRRRERHLAAVQEHYFADPPEIERGWRHHLFDTDARPYLDMVNNVAAVGHAHPRIAEAVGRQLNLLNTNSRFNYASIAEFSERLAALLPDPLDTVFLVNSGTEAVDLALRLSWAWSGRRDVVAVREAYHGWSDAADAVSTSVADNPQALETRPPWVHTLDAPNAYRGRHRGADAHRYATDAVASIERLQADGRAPATFIAEAFYGNAGGMPLPDGYLRAVYPAIRAAGGLCIADEVQVGYGRLGEYFWGFEQQGVLPDIVTVAKAMGNGHPLGAVITTRAIADRYRSQGYFFSSAGGSPVSSVVGTTVLDILADEHLQQNARVVGAHLKSRLEDLAEKHELIGAVHGLGLYLGVELVRDRATREPADLETAMICERMRELGVIVQPTSDRQCVLKIKPPMTLTIESADYFVHTLDAVLTHGW</sequence>
<name>A0A1H3SR87_9MICO</name>
<gene>
    <name evidence="5" type="ORF">SAMN05216554_3590</name>
</gene>
<feature type="compositionally biased region" description="Low complexity" evidence="3">
    <location>
        <begin position="467"/>
        <end position="498"/>
    </location>
</feature>
<feature type="domain" description="Aminoglycoside phosphotransferase" evidence="4">
    <location>
        <begin position="49"/>
        <end position="269"/>
    </location>
</feature>
<feature type="compositionally biased region" description="Polar residues" evidence="3">
    <location>
        <begin position="675"/>
        <end position="685"/>
    </location>
</feature>
<feature type="region of interest" description="Disordered" evidence="3">
    <location>
        <begin position="440"/>
        <end position="498"/>
    </location>
</feature>
<dbReference type="GO" id="GO:0008483">
    <property type="term" value="F:transaminase activity"/>
    <property type="evidence" value="ECO:0007669"/>
    <property type="project" value="UniProtKB-KW"/>
</dbReference>
<dbReference type="Gene3D" id="3.90.1150.10">
    <property type="entry name" value="Aspartate Aminotransferase, domain 1"/>
    <property type="match status" value="1"/>
</dbReference>
<dbReference type="PROSITE" id="PS00600">
    <property type="entry name" value="AA_TRANSFER_CLASS_3"/>
    <property type="match status" value="1"/>
</dbReference>
<dbReference type="InterPro" id="IPR015421">
    <property type="entry name" value="PyrdxlP-dep_Trfase_major"/>
</dbReference>
<keyword evidence="2" id="KW-0663">Pyridoxal phosphate</keyword>
<reference evidence="5 6" key="1">
    <citation type="submission" date="2016-10" db="EMBL/GenBank/DDBJ databases">
        <authorList>
            <person name="de Groot N.N."/>
        </authorList>
    </citation>
    <scope>NUCLEOTIDE SEQUENCE [LARGE SCALE GENOMIC DNA]</scope>
    <source>
        <strain evidence="5 6">CGMCC 4.3491</strain>
    </source>
</reference>
<dbReference type="CDD" id="cd00610">
    <property type="entry name" value="OAT_like"/>
    <property type="match status" value="1"/>
</dbReference>
<dbReference type="RefSeq" id="WP_217634412.1">
    <property type="nucleotide sequence ID" value="NZ_FNPZ01000004.1"/>
</dbReference>
<evidence type="ECO:0000256" key="1">
    <source>
        <dbReference type="ARBA" id="ARBA00008954"/>
    </source>
</evidence>
<dbReference type="PANTHER" id="PTHR45688:SF13">
    <property type="entry name" value="ALANINE--GLYOXYLATE AMINOTRANSFERASE 2-LIKE"/>
    <property type="match status" value="1"/>
</dbReference>
<keyword evidence="5" id="KW-0808">Transferase</keyword>
<proteinExistence type="inferred from homology"/>
<dbReference type="InterPro" id="IPR015424">
    <property type="entry name" value="PyrdxlP-dep_Trfase"/>
</dbReference>
<dbReference type="Gene3D" id="3.40.640.10">
    <property type="entry name" value="Type I PLP-dependent aspartate aminotransferase-like (Major domain)"/>
    <property type="match status" value="1"/>
</dbReference>
<dbReference type="Proteomes" id="UP000198891">
    <property type="component" value="Unassembled WGS sequence"/>
</dbReference>